<reference evidence="2 3" key="1">
    <citation type="journal article" date="2016" name="PLoS Pathog.">
        <title>Biosynthesis of antibiotic leucinostatins in bio-control fungus Purpureocillium lilacinum and their inhibition on phytophthora revealed by genome mining.</title>
        <authorList>
            <person name="Wang G."/>
            <person name="Liu Z."/>
            <person name="Lin R."/>
            <person name="Li E."/>
            <person name="Mao Z."/>
            <person name="Ling J."/>
            <person name="Yang Y."/>
            <person name="Yin W.B."/>
            <person name="Xie B."/>
        </authorList>
    </citation>
    <scope>NUCLEOTIDE SEQUENCE [LARGE SCALE GENOMIC DNA]</scope>
    <source>
        <strain evidence="2">170</strain>
    </source>
</reference>
<keyword evidence="3" id="KW-1185">Reference proteome</keyword>
<comment type="caution">
    <text evidence="2">The sequence shown here is derived from an EMBL/GenBank/DDBJ whole genome shotgun (WGS) entry which is preliminary data.</text>
</comment>
<sequence>MEEPVTELRELLGGLSVAQFARLPQEQRSTIYRHHLVRNDIIVNEAEDFDQSNLRIASGTIFRQQRFMDNDETGKQLVKEANEIYYAENIFLVRLHWLCEFMSERFGDEETNVPIAPLVGGIIVEVDLHDDKHERLSYEVDSSDSEDEGKDVADQGDGGRLATWTVNRLRDLFLFTNATSITVRLRGGGMRDDSDLATHQTIKDIAQIVRELIGHFGSRFDIGKMLDSGHQPYQSLREYWTPPTQLAMRNVRNFNASLKDIMQIEIEEWTCK</sequence>
<dbReference type="EMBL" id="LSBJ02000022">
    <property type="protein sequence ID" value="OAQ57952.1"/>
    <property type="molecule type" value="Genomic_DNA"/>
</dbReference>
<accession>A0A179EXT0</accession>
<feature type="region of interest" description="Disordered" evidence="1">
    <location>
        <begin position="137"/>
        <end position="156"/>
    </location>
</feature>
<dbReference type="GeneID" id="28853896"/>
<organism evidence="2 3">
    <name type="scientific">Pochonia chlamydosporia 170</name>
    <dbReference type="NCBI Taxonomy" id="1380566"/>
    <lineage>
        <taxon>Eukaryota</taxon>
        <taxon>Fungi</taxon>
        <taxon>Dikarya</taxon>
        <taxon>Ascomycota</taxon>
        <taxon>Pezizomycotina</taxon>
        <taxon>Sordariomycetes</taxon>
        <taxon>Hypocreomycetidae</taxon>
        <taxon>Hypocreales</taxon>
        <taxon>Clavicipitaceae</taxon>
        <taxon>Pochonia</taxon>
    </lineage>
</organism>
<dbReference type="Proteomes" id="UP000078397">
    <property type="component" value="Unassembled WGS sequence"/>
</dbReference>
<evidence type="ECO:0000313" key="3">
    <source>
        <dbReference type="Proteomes" id="UP000078397"/>
    </source>
</evidence>
<gene>
    <name evidence="2" type="ORF">VFPPC_11843</name>
</gene>
<evidence type="ECO:0000313" key="2">
    <source>
        <dbReference type="EMBL" id="OAQ57952.1"/>
    </source>
</evidence>
<evidence type="ECO:0000256" key="1">
    <source>
        <dbReference type="SAM" id="MobiDB-lite"/>
    </source>
</evidence>
<name>A0A179EXT0_METCM</name>
<protein>
    <submittedName>
        <fullName evidence="2">Uncharacterized protein</fullName>
    </submittedName>
</protein>
<proteinExistence type="predicted"/>
<dbReference type="RefSeq" id="XP_018136197.1">
    <property type="nucleotide sequence ID" value="XM_018289902.1"/>
</dbReference>
<dbReference type="KEGG" id="pchm:VFPPC_11843"/>
<dbReference type="OrthoDB" id="5152119at2759"/>
<dbReference type="AlphaFoldDB" id="A0A179EXT0"/>